<keyword evidence="2" id="KW-1185">Reference proteome</keyword>
<sequence length="86" mass="9536">MGSGSTDRRGGGLPLSLPLHRGGEVRIASIYPNNVRFVELVNCETIRPFQGNDEMKAKVMVLLISFRDANVALNIRSVPRLQFILI</sequence>
<protein>
    <submittedName>
        <fullName evidence="1">Uncharacterized protein</fullName>
    </submittedName>
</protein>
<reference evidence="1 2" key="1">
    <citation type="submission" date="2019-04" db="EMBL/GenBank/DDBJ databases">
        <title>An improved genome assembly and genetic linkage map for asparagus bean, Vigna unguiculata ssp. sesquipedialis.</title>
        <authorList>
            <person name="Xia Q."/>
            <person name="Zhang R."/>
            <person name="Dong Y."/>
        </authorList>
    </citation>
    <scope>NUCLEOTIDE SEQUENCE [LARGE SCALE GENOMIC DNA]</scope>
    <source>
        <tissue evidence="1">Leaf</tissue>
    </source>
</reference>
<dbReference type="EMBL" id="CP039347">
    <property type="protein sequence ID" value="QCD86987.1"/>
    <property type="molecule type" value="Genomic_DNA"/>
</dbReference>
<proteinExistence type="predicted"/>
<organism evidence="1 2">
    <name type="scientific">Vigna unguiculata</name>
    <name type="common">Cowpea</name>
    <dbReference type="NCBI Taxonomy" id="3917"/>
    <lineage>
        <taxon>Eukaryota</taxon>
        <taxon>Viridiplantae</taxon>
        <taxon>Streptophyta</taxon>
        <taxon>Embryophyta</taxon>
        <taxon>Tracheophyta</taxon>
        <taxon>Spermatophyta</taxon>
        <taxon>Magnoliopsida</taxon>
        <taxon>eudicotyledons</taxon>
        <taxon>Gunneridae</taxon>
        <taxon>Pentapetalae</taxon>
        <taxon>rosids</taxon>
        <taxon>fabids</taxon>
        <taxon>Fabales</taxon>
        <taxon>Fabaceae</taxon>
        <taxon>Papilionoideae</taxon>
        <taxon>50 kb inversion clade</taxon>
        <taxon>NPAAA clade</taxon>
        <taxon>indigoferoid/millettioid clade</taxon>
        <taxon>Phaseoleae</taxon>
        <taxon>Vigna</taxon>
    </lineage>
</organism>
<accession>A0A4D6LEI5</accession>
<gene>
    <name evidence="1" type="ORF">DEO72_LG3g1518</name>
</gene>
<dbReference type="AlphaFoldDB" id="A0A4D6LEI5"/>
<dbReference type="Proteomes" id="UP000501690">
    <property type="component" value="Linkage Group LG3"/>
</dbReference>
<name>A0A4D6LEI5_VIGUN</name>
<evidence type="ECO:0000313" key="1">
    <source>
        <dbReference type="EMBL" id="QCD86987.1"/>
    </source>
</evidence>
<evidence type="ECO:0000313" key="2">
    <source>
        <dbReference type="Proteomes" id="UP000501690"/>
    </source>
</evidence>